<evidence type="ECO:0000259" key="2">
    <source>
        <dbReference type="SMART" id="SM00490"/>
    </source>
</evidence>
<dbReference type="EMBL" id="ML978390">
    <property type="protein sequence ID" value="KAF2023023.1"/>
    <property type="molecule type" value="Genomic_DNA"/>
</dbReference>
<name>A0A9P4GU81_9PLEO</name>
<dbReference type="OrthoDB" id="3801455at2759"/>
<evidence type="ECO:0000313" key="4">
    <source>
        <dbReference type="Proteomes" id="UP000799777"/>
    </source>
</evidence>
<organism evidence="3 4">
    <name type="scientific">Setomelanomma holmii</name>
    <dbReference type="NCBI Taxonomy" id="210430"/>
    <lineage>
        <taxon>Eukaryota</taxon>
        <taxon>Fungi</taxon>
        <taxon>Dikarya</taxon>
        <taxon>Ascomycota</taxon>
        <taxon>Pezizomycotina</taxon>
        <taxon>Dothideomycetes</taxon>
        <taxon>Pleosporomycetidae</taxon>
        <taxon>Pleosporales</taxon>
        <taxon>Pleosporineae</taxon>
        <taxon>Phaeosphaeriaceae</taxon>
        <taxon>Setomelanomma</taxon>
    </lineage>
</organism>
<dbReference type="InterPro" id="IPR001650">
    <property type="entry name" value="Helicase_C-like"/>
</dbReference>
<comment type="caution">
    <text evidence="3">The sequence shown here is derived from an EMBL/GenBank/DDBJ whole genome shotgun (WGS) entry which is preliminary data.</text>
</comment>
<evidence type="ECO:0000313" key="3">
    <source>
        <dbReference type="EMBL" id="KAF2023023.1"/>
    </source>
</evidence>
<dbReference type="Pfam" id="PF00271">
    <property type="entry name" value="Helicase_C"/>
    <property type="match status" value="1"/>
</dbReference>
<dbReference type="SMART" id="SM00490">
    <property type="entry name" value="HELICc"/>
    <property type="match status" value="1"/>
</dbReference>
<evidence type="ECO:0000256" key="1">
    <source>
        <dbReference type="ARBA" id="ARBA00022801"/>
    </source>
</evidence>
<dbReference type="InterPro" id="IPR027417">
    <property type="entry name" value="P-loop_NTPase"/>
</dbReference>
<dbReference type="SUPFAM" id="SSF52540">
    <property type="entry name" value="P-loop containing nucleoside triphosphate hydrolases"/>
    <property type="match status" value="2"/>
</dbReference>
<protein>
    <recommendedName>
        <fullName evidence="2">Helicase C-terminal domain-containing protein</fullName>
    </recommendedName>
</protein>
<dbReference type="InterPro" id="IPR049730">
    <property type="entry name" value="SNF2/RAD54-like_C"/>
</dbReference>
<sequence length="972" mass="109599">MAAMVSYKTTDGDSSVIEEQHLRKRPRYITAPINDSGHLWKGNFIALEQMSLIVSRDPKWKGHSIPFDVHVKHLRAFVTRPGNTLCDTSGIEAWLRSHALKWDPLNEKLLLLTPDDLYGTDLREDVDQLIPVIMLQHAANQSTIKLKIEPLRSTSPRQPVLSASEPTPPVEGIAQGPLNLKDLFSVFEGLTGPPVPKCREVVIPPPVADDIKLAETLMARWSTPQYNEARVFFRLPTVEIMVAELVKVKWIRKCLWPHQIMFMYQAVQLFVNYGSMFNADEQGLGKTLETVTQVWLNKLVDYMDMSIDMSRGAKDVIPTDEQGSPKLHRHLPADAEVGSRCPSTDLWPVTCRCEPGSPTMVIPSSRRPSVVYCNVIRTIPAWAQEVDEFCDEDCPFQLKAVICSANQDNSTGSTRVIEGSKRPASSYQSTVPKRALQYGFGRCYANRSASHYVLVTNTASADKHMFALLDDRVSFHMIAVDESHEVTGENSHFVKNQIRPHMCNLEDITRFEDGTLLECDRQPTFFMFVSGTPWKDITDLKPFWPVIVRQISAIRAIWKSEGEKSLLDKTEADHKRISEFEFSIEKKKELKRKAKLPKWDNEDLKAHGAEIGACMAMITIRRTNSTRMPEAFPFNTPIICLPPLKDVRIEVDYSTAQRAACNNFVSALKKTLVSDAGSKKTSSIRELNRSFSKQVETGQALASLPSLDGLLADGSFEEWASSNNQIKFTKVNMDIVGYNNKSHQLRKDVATSCETDPKISKVVDIIKGVMRNDAEDMRKAEASKKRSPKQFIGEPSDHLQKVVVVSQSLLTTLTTYDILEKKFPEMDIGLITGWLDARNSATVFEAFQDEMCNDKSAFKHLTRPRLLIATVRNMSTGVNLHRANHLIIMEPSANPSQDLQLASREHRIGQKRSCFIYRLMGKDLEIEQLVTNRKKKRLWLISAALAMDLDVPDEDELSSDEDEMLGVIGVAR</sequence>
<dbReference type="CDD" id="cd18793">
    <property type="entry name" value="SF2_C_SNF"/>
    <property type="match status" value="1"/>
</dbReference>
<keyword evidence="1" id="KW-0378">Hydrolase</keyword>
<keyword evidence="4" id="KW-1185">Reference proteome</keyword>
<gene>
    <name evidence="3" type="ORF">EK21DRAFT_119153</name>
</gene>
<reference evidence="3" key="1">
    <citation type="journal article" date="2020" name="Stud. Mycol.">
        <title>101 Dothideomycetes genomes: a test case for predicting lifestyles and emergence of pathogens.</title>
        <authorList>
            <person name="Haridas S."/>
            <person name="Albert R."/>
            <person name="Binder M."/>
            <person name="Bloem J."/>
            <person name="Labutti K."/>
            <person name="Salamov A."/>
            <person name="Andreopoulos B."/>
            <person name="Baker S."/>
            <person name="Barry K."/>
            <person name="Bills G."/>
            <person name="Bluhm B."/>
            <person name="Cannon C."/>
            <person name="Castanera R."/>
            <person name="Culley D."/>
            <person name="Daum C."/>
            <person name="Ezra D."/>
            <person name="Gonzalez J."/>
            <person name="Henrissat B."/>
            <person name="Kuo A."/>
            <person name="Liang C."/>
            <person name="Lipzen A."/>
            <person name="Lutzoni F."/>
            <person name="Magnuson J."/>
            <person name="Mondo S."/>
            <person name="Nolan M."/>
            <person name="Ohm R."/>
            <person name="Pangilinan J."/>
            <person name="Park H.-J."/>
            <person name="Ramirez L."/>
            <person name="Alfaro M."/>
            <person name="Sun H."/>
            <person name="Tritt A."/>
            <person name="Yoshinaga Y."/>
            <person name="Zwiers L.-H."/>
            <person name="Turgeon B."/>
            <person name="Goodwin S."/>
            <person name="Spatafora J."/>
            <person name="Crous P."/>
            <person name="Grigoriev I."/>
        </authorList>
    </citation>
    <scope>NUCLEOTIDE SEQUENCE</scope>
    <source>
        <strain evidence="3">CBS 110217</strain>
    </source>
</reference>
<dbReference type="PANTHER" id="PTHR10799">
    <property type="entry name" value="SNF2/RAD54 HELICASE FAMILY"/>
    <property type="match status" value="1"/>
</dbReference>
<dbReference type="Gene3D" id="3.40.50.300">
    <property type="entry name" value="P-loop containing nucleotide triphosphate hydrolases"/>
    <property type="match status" value="2"/>
</dbReference>
<dbReference type="AlphaFoldDB" id="A0A9P4GU81"/>
<proteinExistence type="predicted"/>
<dbReference type="GO" id="GO:0016787">
    <property type="term" value="F:hydrolase activity"/>
    <property type="evidence" value="ECO:0007669"/>
    <property type="project" value="UniProtKB-KW"/>
</dbReference>
<dbReference type="Proteomes" id="UP000799777">
    <property type="component" value="Unassembled WGS sequence"/>
</dbReference>
<feature type="domain" description="Helicase C-terminal" evidence="2">
    <location>
        <begin position="813"/>
        <end position="909"/>
    </location>
</feature>
<accession>A0A9P4GU81</accession>